<proteinExistence type="predicted"/>
<feature type="domain" description="Chaplin" evidence="10">
    <location>
        <begin position="36"/>
        <end position="76"/>
    </location>
</feature>
<evidence type="ECO:0000256" key="1">
    <source>
        <dbReference type="ARBA" id="ARBA00004191"/>
    </source>
</evidence>
<evidence type="ECO:0000256" key="9">
    <source>
        <dbReference type="SAM" id="SignalP"/>
    </source>
</evidence>
<evidence type="ECO:0000313" key="11">
    <source>
        <dbReference type="EMBL" id="WTU38309.1"/>
    </source>
</evidence>
<keyword evidence="3" id="KW-0964">Secreted</keyword>
<dbReference type="EMBL" id="CP108253">
    <property type="protein sequence ID" value="WTU38309.1"/>
    <property type="molecule type" value="Genomic_DNA"/>
</dbReference>
<accession>A0AAU2GSJ0</accession>
<evidence type="ECO:0000256" key="7">
    <source>
        <dbReference type="PROSITE-ProRule" id="PRU01232"/>
    </source>
</evidence>
<feature type="region of interest" description="Disordered" evidence="8">
    <location>
        <begin position="22"/>
        <end position="46"/>
    </location>
</feature>
<keyword evidence="5" id="KW-0130">Cell adhesion</keyword>
<evidence type="ECO:0000256" key="2">
    <source>
        <dbReference type="ARBA" id="ARBA00022512"/>
    </source>
</evidence>
<gene>
    <name evidence="11" type="ORF">OHV25_01415</name>
</gene>
<name>A0AAU2GSJ0_9ACTN</name>
<feature type="signal peptide" evidence="9">
    <location>
        <begin position="1"/>
        <end position="25"/>
    </location>
</feature>
<organism evidence="11">
    <name type="scientific">Streptomyces sp. NBC_00060</name>
    <dbReference type="NCBI Taxonomy" id="2975636"/>
    <lineage>
        <taxon>Bacteria</taxon>
        <taxon>Bacillati</taxon>
        <taxon>Actinomycetota</taxon>
        <taxon>Actinomycetes</taxon>
        <taxon>Kitasatosporales</taxon>
        <taxon>Streptomycetaceae</taxon>
        <taxon>Streptomyces</taxon>
    </lineage>
</organism>
<keyword evidence="2" id="KW-0134">Cell wall</keyword>
<sequence>MRVRLMAAACLAAATVLTTASTATADEEPLGTASDAPSVLSGSTSEEPVDLDLNVCGNSINVIGVLNPALGNKCEDD</sequence>
<dbReference type="GO" id="GO:0007155">
    <property type="term" value="P:cell adhesion"/>
    <property type="evidence" value="ECO:0007669"/>
    <property type="project" value="UniProtKB-KW"/>
</dbReference>
<comment type="subcellular location">
    <subcellularLocation>
        <location evidence="1">Secreted</location>
        <location evidence="1">Cell wall</location>
    </subcellularLocation>
</comment>
<reference evidence="11" key="1">
    <citation type="submission" date="2022-10" db="EMBL/GenBank/DDBJ databases">
        <title>The complete genomes of actinobacterial strains from the NBC collection.</title>
        <authorList>
            <person name="Joergensen T.S."/>
            <person name="Alvarez Arevalo M."/>
            <person name="Sterndorff E.B."/>
            <person name="Faurdal D."/>
            <person name="Vuksanovic O."/>
            <person name="Mourched A.-S."/>
            <person name="Charusanti P."/>
            <person name="Shaw S."/>
            <person name="Blin K."/>
            <person name="Weber T."/>
        </authorList>
    </citation>
    <scope>NUCLEOTIDE SEQUENCE</scope>
    <source>
        <strain evidence="11">NBC_00060</strain>
    </source>
</reference>
<keyword evidence="4 9" id="KW-0732">Signal</keyword>
<evidence type="ECO:0000256" key="4">
    <source>
        <dbReference type="ARBA" id="ARBA00022729"/>
    </source>
</evidence>
<dbReference type="PROSITE" id="PS51884">
    <property type="entry name" value="CHAPLIN"/>
    <property type="match status" value="1"/>
</dbReference>
<protein>
    <submittedName>
        <fullName evidence="11">Chaplin</fullName>
    </submittedName>
</protein>
<keyword evidence="6 7" id="KW-0034">Amyloid</keyword>
<dbReference type="InterPro" id="IPR005528">
    <property type="entry name" value="ChpA-H"/>
</dbReference>
<evidence type="ECO:0000259" key="10">
    <source>
        <dbReference type="PROSITE" id="PS51884"/>
    </source>
</evidence>
<dbReference type="Pfam" id="PF03777">
    <property type="entry name" value="ChpA-C"/>
    <property type="match status" value="1"/>
</dbReference>
<dbReference type="AlphaFoldDB" id="A0AAU2GSJ0"/>
<evidence type="ECO:0000256" key="5">
    <source>
        <dbReference type="ARBA" id="ARBA00022889"/>
    </source>
</evidence>
<evidence type="ECO:0000256" key="3">
    <source>
        <dbReference type="ARBA" id="ARBA00022525"/>
    </source>
</evidence>
<feature type="chain" id="PRO_5043625808" evidence="9">
    <location>
        <begin position="26"/>
        <end position="77"/>
    </location>
</feature>
<evidence type="ECO:0000256" key="6">
    <source>
        <dbReference type="ARBA" id="ARBA00023087"/>
    </source>
</evidence>
<evidence type="ECO:0000256" key="8">
    <source>
        <dbReference type="SAM" id="MobiDB-lite"/>
    </source>
</evidence>